<comment type="caution">
    <text evidence="2">The sequence shown here is derived from an EMBL/GenBank/DDBJ whole genome shotgun (WGS) entry which is preliminary data.</text>
</comment>
<protein>
    <submittedName>
        <fullName evidence="2">Uncharacterized protein</fullName>
    </submittedName>
</protein>
<feature type="signal peptide" evidence="1">
    <location>
        <begin position="1"/>
        <end position="48"/>
    </location>
</feature>
<accession>A0A967EY60</accession>
<organism evidence="2 3">
    <name type="scientific">Pelagibius litoralis</name>
    <dbReference type="NCBI Taxonomy" id="374515"/>
    <lineage>
        <taxon>Bacteria</taxon>
        <taxon>Pseudomonadati</taxon>
        <taxon>Pseudomonadota</taxon>
        <taxon>Alphaproteobacteria</taxon>
        <taxon>Rhodospirillales</taxon>
        <taxon>Rhodovibrionaceae</taxon>
        <taxon>Pelagibius</taxon>
    </lineage>
</organism>
<sequence length="748" mass="80764">MFSRTKPGVECLDQVLSTRHRASAAWRRALLPAGALALAMTAAGPALADYTYTHVYKLDAAIIEVASDGENYTTVSDSSPAITGMWVVHLDADIRGRVKSWAAWPAMVTDSGPTKDFPELGKSASYPLGDRPKKVTRKYPLFIPLEAYRDYATDSCNRRASFLRNTLNKTDEYIFARDRSISVKVSTGMTWKMSGGANDNQIGLNFPINDHEIKPVTIVCLKTPVAAPPPPLPPAVLSSNLSAGTFDSVHLQGSCVLQLAGTITTTRSDMPVTFRYVDETGKESDVKTISPVPGVVKAMQHVFTHSYPLDHVVGEKNEGKIRMVGENIDFTSDWADYDVDCSAPTNDLLVALPPKATRLEAFSGAKETVNVQTLTVVGEESTSHPYLCPARMRVEGGLQGRGKGAGTVVLFVDQQQLAAEVYDVDQGETVYFGGERELSWHVGNVQGQEVHLQMVIRNMTGEVVDTIKSSQTFKCEPIIQGTLALTPPKVTIIQASAQAERVSVQNYTCPARVRVRGGIQGQGPFSGTALIAVNNQPVSETSFNVDDGQVRGFEGDQELIWNNQNVSGQTVWYRLAVLNDNKDVVDVSTASKTFKCDTVIGGKGVELPASQPTNDNATAQAGLNFNIVTPKNRVRNGQIRLTGAKPDQAFKLRFLRKSNSGGYKIVNSAQLPKQMTGGTASFNMAALDPGLWRLRVCLVKGGSAISKPKDCKKSDFEVLGKGTNSFPKAIPGAAPQPQTNSVIPNIGG</sequence>
<dbReference type="AlphaFoldDB" id="A0A967EY60"/>
<keyword evidence="1" id="KW-0732">Signal</keyword>
<reference evidence="2" key="1">
    <citation type="submission" date="2020-03" db="EMBL/GenBank/DDBJ databases">
        <title>Genome of Pelagibius litoralis DSM 21314T.</title>
        <authorList>
            <person name="Wang G."/>
        </authorList>
    </citation>
    <scope>NUCLEOTIDE SEQUENCE</scope>
    <source>
        <strain evidence="2">DSM 21314</strain>
    </source>
</reference>
<dbReference type="Proteomes" id="UP000761264">
    <property type="component" value="Unassembled WGS sequence"/>
</dbReference>
<keyword evidence="3" id="KW-1185">Reference proteome</keyword>
<dbReference type="EMBL" id="JAAQPH010000009">
    <property type="protein sequence ID" value="NIA69592.1"/>
    <property type="molecule type" value="Genomic_DNA"/>
</dbReference>
<name>A0A967EY60_9PROT</name>
<dbReference type="RefSeq" id="WP_167225338.1">
    <property type="nucleotide sequence ID" value="NZ_JAAQPH010000009.1"/>
</dbReference>
<evidence type="ECO:0000313" key="3">
    <source>
        <dbReference type="Proteomes" id="UP000761264"/>
    </source>
</evidence>
<evidence type="ECO:0000256" key="1">
    <source>
        <dbReference type="SAM" id="SignalP"/>
    </source>
</evidence>
<feature type="chain" id="PRO_5036809902" evidence="1">
    <location>
        <begin position="49"/>
        <end position="748"/>
    </location>
</feature>
<gene>
    <name evidence="2" type="ORF">HBA54_13405</name>
</gene>
<evidence type="ECO:0000313" key="2">
    <source>
        <dbReference type="EMBL" id="NIA69592.1"/>
    </source>
</evidence>
<proteinExistence type="predicted"/>